<dbReference type="Pfam" id="PF08388">
    <property type="entry name" value="GIIM"/>
    <property type="match status" value="1"/>
</dbReference>
<evidence type="ECO:0000259" key="1">
    <source>
        <dbReference type="PROSITE" id="PS50878"/>
    </source>
</evidence>
<keyword evidence="2" id="KW-0808">Transferase</keyword>
<keyword evidence="3" id="KW-1185">Reference proteome</keyword>
<reference evidence="2 3" key="1">
    <citation type="submission" date="2020-01" db="EMBL/GenBank/DDBJ databases">
        <title>Whole-genome sequence of Heliobacterium undosum DSM 13378.</title>
        <authorList>
            <person name="Kyndt J.A."/>
            <person name="Meyer T.E."/>
        </authorList>
    </citation>
    <scope>NUCLEOTIDE SEQUENCE [LARGE SCALE GENOMIC DNA]</scope>
    <source>
        <strain evidence="2 3">DSM 13378</strain>
    </source>
</reference>
<dbReference type="AlphaFoldDB" id="A0A845LCW0"/>
<gene>
    <name evidence="2" type="primary">ltrA</name>
    <name evidence="2" type="ORF">GTO91_17555</name>
</gene>
<dbReference type="InterPro" id="IPR051083">
    <property type="entry name" value="GrpII_Intron_Splice-Mob/Def"/>
</dbReference>
<organism evidence="2 3">
    <name type="scientific">Heliomicrobium undosum</name>
    <dbReference type="NCBI Taxonomy" id="121734"/>
    <lineage>
        <taxon>Bacteria</taxon>
        <taxon>Bacillati</taxon>
        <taxon>Bacillota</taxon>
        <taxon>Clostridia</taxon>
        <taxon>Eubacteriales</taxon>
        <taxon>Heliobacteriaceae</taxon>
        <taxon>Heliomicrobium</taxon>
    </lineage>
</organism>
<dbReference type="PROSITE" id="PS50878">
    <property type="entry name" value="RT_POL"/>
    <property type="match status" value="1"/>
</dbReference>
<protein>
    <submittedName>
        <fullName evidence="2">Group II intron reverse transcriptase/maturase</fullName>
        <ecNumber evidence="2">2.7.7.49</ecNumber>
    </submittedName>
</protein>
<dbReference type="RefSeq" id="WP_161260002.1">
    <property type="nucleotide sequence ID" value="NZ_WXEY01000051.1"/>
</dbReference>
<dbReference type="GO" id="GO:0003964">
    <property type="term" value="F:RNA-directed DNA polymerase activity"/>
    <property type="evidence" value="ECO:0007669"/>
    <property type="project" value="UniProtKB-KW"/>
</dbReference>
<dbReference type="NCBIfam" id="TIGR04416">
    <property type="entry name" value="group_II_RT_mat"/>
    <property type="match status" value="1"/>
</dbReference>
<dbReference type="SUPFAM" id="SSF56672">
    <property type="entry name" value="DNA/RNA polymerases"/>
    <property type="match status" value="1"/>
</dbReference>
<dbReference type="InterPro" id="IPR000477">
    <property type="entry name" value="RT_dom"/>
</dbReference>
<sequence>MDAFNRVKANKGAAGVDAQSLVEYEKNLKDNLYKLWNRMSSGSYFPKPVKGVEIPKKSGGTRLLGVPTVEDRIAQMVGRLYFEPIVERIFHKDSYGYRPGKSAIDAIGTTRKRCWEYDWVIEFDIRKLFDNIEHELLMKAVRKHTECKWFLLYVERWLKAPFQMPDGAIVERTSGTPQGGVISPVLANLFLHYAFDRWMADKNPENPWARYADDGVVHCRTKEEADTLLERLKKRMLSCQLEIHPDKTRIVYCKDANRKNTHEHTLFTFLGYEFRPRVAKNKNGQYFIGFTPAVSSQARKSFRESIREIRRQSNGVTLDEVAWRMNPVIRGWANYFGRFCPSSMKKELSKVNLALVRWAMRRHKSLRRKPARALDWLGTCAKIRPNLFAHWEMGVVPAV</sequence>
<dbReference type="EC" id="2.7.7.49" evidence="2"/>
<accession>A0A845LCW0</accession>
<comment type="caution">
    <text evidence="2">The sequence shown here is derived from an EMBL/GenBank/DDBJ whole genome shotgun (WGS) entry which is preliminary data.</text>
</comment>
<keyword evidence="2" id="KW-0695">RNA-directed DNA polymerase</keyword>
<dbReference type="InterPro" id="IPR013597">
    <property type="entry name" value="Mat_intron_G2"/>
</dbReference>
<proteinExistence type="predicted"/>
<feature type="domain" description="Reverse transcriptase" evidence="1">
    <location>
        <begin position="35"/>
        <end position="274"/>
    </location>
</feature>
<dbReference type="Proteomes" id="UP000463470">
    <property type="component" value="Unassembled WGS sequence"/>
</dbReference>
<name>A0A845LCW0_9FIRM</name>
<keyword evidence="2" id="KW-0548">Nucleotidyltransferase</keyword>
<dbReference type="Pfam" id="PF00078">
    <property type="entry name" value="RVT_1"/>
    <property type="match status" value="1"/>
</dbReference>
<dbReference type="InterPro" id="IPR043502">
    <property type="entry name" value="DNA/RNA_pol_sf"/>
</dbReference>
<dbReference type="InterPro" id="IPR030931">
    <property type="entry name" value="Group_II_RT_mat"/>
</dbReference>
<dbReference type="OrthoDB" id="9793236at2"/>
<dbReference type="PANTHER" id="PTHR34047:SF3">
    <property type="entry name" value="BLR2052 PROTEIN"/>
    <property type="match status" value="1"/>
</dbReference>
<dbReference type="CDD" id="cd01651">
    <property type="entry name" value="RT_G2_intron"/>
    <property type="match status" value="1"/>
</dbReference>
<dbReference type="PANTHER" id="PTHR34047">
    <property type="entry name" value="NUCLEAR INTRON MATURASE 1, MITOCHONDRIAL-RELATED"/>
    <property type="match status" value="1"/>
</dbReference>
<dbReference type="EMBL" id="WXEY01000051">
    <property type="protein sequence ID" value="MZP31488.1"/>
    <property type="molecule type" value="Genomic_DNA"/>
</dbReference>
<evidence type="ECO:0000313" key="3">
    <source>
        <dbReference type="Proteomes" id="UP000463470"/>
    </source>
</evidence>
<evidence type="ECO:0000313" key="2">
    <source>
        <dbReference type="EMBL" id="MZP31488.1"/>
    </source>
</evidence>